<sequence>MPDHSFLHVGGAIMVECGHYMKVVKITGFGAPVLLNDKLLEVGDIIRSTDHLQVVFGGEKET</sequence>
<comment type="caution">
    <text evidence="1">The sequence shown here is derived from an EMBL/GenBank/DDBJ whole genome shotgun (WGS) entry which is preliminary data.</text>
</comment>
<proteinExistence type="predicted"/>
<organism evidence="1">
    <name type="scientific">marine sediment metagenome</name>
    <dbReference type="NCBI Taxonomy" id="412755"/>
    <lineage>
        <taxon>unclassified sequences</taxon>
        <taxon>metagenomes</taxon>
        <taxon>ecological metagenomes</taxon>
    </lineage>
</organism>
<gene>
    <name evidence="1" type="ORF">S01H1_35387</name>
</gene>
<reference evidence="1" key="1">
    <citation type="journal article" date="2014" name="Front. Microbiol.">
        <title>High frequency of phylogenetically diverse reductive dehalogenase-homologous genes in deep subseafloor sedimentary metagenomes.</title>
        <authorList>
            <person name="Kawai M."/>
            <person name="Futagami T."/>
            <person name="Toyoda A."/>
            <person name="Takaki Y."/>
            <person name="Nishi S."/>
            <person name="Hori S."/>
            <person name="Arai W."/>
            <person name="Tsubouchi T."/>
            <person name="Morono Y."/>
            <person name="Uchiyama I."/>
            <person name="Ito T."/>
            <person name="Fujiyama A."/>
            <person name="Inagaki F."/>
            <person name="Takami H."/>
        </authorList>
    </citation>
    <scope>NUCLEOTIDE SEQUENCE</scope>
    <source>
        <strain evidence="1">Expedition CK06-06</strain>
    </source>
</reference>
<accession>X0VJD0</accession>
<dbReference type="EMBL" id="BARS01022113">
    <property type="protein sequence ID" value="GAG11317.1"/>
    <property type="molecule type" value="Genomic_DNA"/>
</dbReference>
<dbReference type="AlphaFoldDB" id="X0VJD0"/>
<evidence type="ECO:0000313" key="1">
    <source>
        <dbReference type="EMBL" id="GAG11317.1"/>
    </source>
</evidence>
<protein>
    <submittedName>
        <fullName evidence="1">Uncharacterized protein</fullName>
    </submittedName>
</protein>
<name>X0VJD0_9ZZZZ</name>